<dbReference type="Proteomes" id="UP000023152">
    <property type="component" value="Unassembled WGS sequence"/>
</dbReference>
<feature type="compositionally biased region" description="Basic residues" evidence="1">
    <location>
        <begin position="118"/>
        <end position="130"/>
    </location>
</feature>
<comment type="caution">
    <text evidence="2">The sequence shown here is derived from an EMBL/GenBank/DDBJ whole genome shotgun (WGS) entry which is preliminary data.</text>
</comment>
<gene>
    <name evidence="2" type="ORF">RFI_22409</name>
</gene>
<organism evidence="2 3">
    <name type="scientific">Reticulomyxa filosa</name>
    <dbReference type="NCBI Taxonomy" id="46433"/>
    <lineage>
        <taxon>Eukaryota</taxon>
        <taxon>Sar</taxon>
        <taxon>Rhizaria</taxon>
        <taxon>Retaria</taxon>
        <taxon>Foraminifera</taxon>
        <taxon>Monothalamids</taxon>
        <taxon>Reticulomyxidae</taxon>
        <taxon>Reticulomyxa</taxon>
    </lineage>
</organism>
<accession>X6MM99</accession>
<feature type="non-terminal residue" evidence="2">
    <location>
        <position position="149"/>
    </location>
</feature>
<evidence type="ECO:0000256" key="1">
    <source>
        <dbReference type="SAM" id="MobiDB-lite"/>
    </source>
</evidence>
<evidence type="ECO:0000313" key="2">
    <source>
        <dbReference type="EMBL" id="ETO14959.1"/>
    </source>
</evidence>
<sequence>MSFLWLLLIFYQEKKNKQIWVYVSLKLPIKKNFGVKPTSVAKKTKEFVSFIFFNFYFYQMFIVRLKLEMSAPKQMYIFFVFFNEKWIGEKNELKNIKMNVGKMGKFFLKKKKIIEKKRKKEKRKKKKKKEKSQQKDGIGKTCANVDGEQ</sequence>
<dbReference type="AlphaFoldDB" id="X6MM99"/>
<feature type="region of interest" description="Disordered" evidence="1">
    <location>
        <begin position="118"/>
        <end position="149"/>
    </location>
</feature>
<keyword evidence="3" id="KW-1185">Reference proteome</keyword>
<evidence type="ECO:0000313" key="3">
    <source>
        <dbReference type="Proteomes" id="UP000023152"/>
    </source>
</evidence>
<dbReference type="EMBL" id="ASPP01019615">
    <property type="protein sequence ID" value="ETO14959.1"/>
    <property type="molecule type" value="Genomic_DNA"/>
</dbReference>
<proteinExistence type="predicted"/>
<name>X6MM99_RETFI</name>
<reference evidence="2 3" key="1">
    <citation type="journal article" date="2013" name="Curr. Biol.">
        <title>The Genome of the Foraminiferan Reticulomyxa filosa.</title>
        <authorList>
            <person name="Glockner G."/>
            <person name="Hulsmann N."/>
            <person name="Schleicher M."/>
            <person name="Noegel A.A."/>
            <person name="Eichinger L."/>
            <person name="Gallinger C."/>
            <person name="Pawlowski J."/>
            <person name="Sierra R."/>
            <person name="Euteneuer U."/>
            <person name="Pillet L."/>
            <person name="Moustafa A."/>
            <person name="Platzer M."/>
            <person name="Groth M."/>
            <person name="Szafranski K."/>
            <person name="Schliwa M."/>
        </authorList>
    </citation>
    <scope>NUCLEOTIDE SEQUENCE [LARGE SCALE GENOMIC DNA]</scope>
</reference>
<protein>
    <submittedName>
        <fullName evidence="2">Uncharacterized protein</fullName>
    </submittedName>
</protein>